<protein>
    <submittedName>
        <fullName evidence="1">Uncharacterized protein</fullName>
    </submittedName>
</protein>
<evidence type="ECO:0000313" key="1">
    <source>
        <dbReference type="EMBL" id="KAI9915009.1"/>
    </source>
</evidence>
<name>A0ACC0W8A6_9STRA</name>
<gene>
    <name evidence="1" type="ORF">PsorP6_007496</name>
</gene>
<accession>A0ACC0W8A6</accession>
<dbReference type="EMBL" id="CM047582">
    <property type="protein sequence ID" value="KAI9915009.1"/>
    <property type="molecule type" value="Genomic_DNA"/>
</dbReference>
<comment type="caution">
    <text evidence="1">The sequence shown here is derived from an EMBL/GenBank/DDBJ whole genome shotgun (WGS) entry which is preliminary data.</text>
</comment>
<proteinExistence type="predicted"/>
<keyword evidence="2" id="KW-1185">Reference proteome</keyword>
<reference evidence="1 2" key="1">
    <citation type="journal article" date="2022" name="bioRxiv">
        <title>The genome of the oomycete Peronosclerospora sorghi, a cosmopolitan pathogen of maize and sorghum, is inflated with dispersed pseudogenes.</title>
        <authorList>
            <person name="Fletcher K."/>
            <person name="Martin F."/>
            <person name="Isakeit T."/>
            <person name="Cavanaugh K."/>
            <person name="Magill C."/>
            <person name="Michelmore R."/>
        </authorList>
    </citation>
    <scope>NUCLEOTIDE SEQUENCE [LARGE SCALE GENOMIC DNA]</scope>
    <source>
        <strain evidence="1">P6</strain>
    </source>
</reference>
<dbReference type="Proteomes" id="UP001163321">
    <property type="component" value="Chromosome 3"/>
</dbReference>
<sequence length="127" mass="14122">MDVHCLLVRFGSLSMLLESSISQSETKPDLCVLAAILELTIFTVVDQRMKRARGSGKRSSNKHRCVFAPRHSPFVSTSRFRRRCLVAIIEMVCPQAETSPLFSKSATLETKEGGVALLFLFPYTGNV</sequence>
<evidence type="ECO:0000313" key="2">
    <source>
        <dbReference type="Proteomes" id="UP001163321"/>
    </source>
</evidence>
<organism evidence="1 2">
    <name type="scientific">Peronosclerospora sorghi</name>
    <dbReference type="NCBI Taxonomy" id="230839"/>
    <lineage>
        <taxon>Eukaryota</taxon>
        <taxon>Sar</taxon>
        <taxon>Stramenopiles</taxon>
        <taxon>Oomycota</taxon>
        <taxon>Peronosporomycetes</taxon>
        <taxon>Peronosporales</taxon>
        <taxon>Peronosporaceae</taxon>
        <taxon>Peronosclerospora</taxon>
    </lineage>
</organism>